<dbReference type="EMBL" id="MHRK01000049">
    <property type="protein sequence ID" value="OHA22677.1"/>
    <property type="molecule type" value="Genomic_DNA"/>
</dbReference>
<evidence type="ECO:0000313" key="1">
    <source>
        <dbReference type="EMBL" id="OHA22677.1"/>
    </source>
</evidence>
<name>A0A1G2MFM7_9BACT</name>
<accession>A0A1G2MFM7</accession>
<sequence length="199" mass="21933">MKKILVLIVVLILVVLGYWLYKTNGSVFPTVVGENSGNTDSASLTDTSLKDEADAFANADLSEIYEDPTYGFSLKYPSGLEPILIPADPESDTGDMFIFEQNGTGLGFQIIVSEFLEENADITPERILKDIPDMVIKKPEEVNLGEGRGKGTTFLDGEEGNSETNRQIWFAANGHLFQITSMPVFDKAMQKILATWTLN</sequence>
<organism evidence="1 2">
    <name type="scientific">Candidatus Taylorbacteria bacterium RIFCSPHIGHO2_02_FULL_43_32b</name>
    <dbReference type="NCBI Taxonomy" id="1802306"/>
    <lineage>
        <taxon>Bacteria</taxon>
        <taxon>Candidatus Tayloriibacteriota</taxon>
    </lineage>
</organism>
<evidence type="ECO:0000313" key="2">
    <source>
        <dbReference type="Proteomes" id="UP000177130"/>
    </source>
</evidence>
<comment type="caution">
    <text evidence="1">The sequence shown here is derived from an EMBL/GenBank/DDBJ whole genome shotgun (WGS) entry which is preliminary data.</text>
</comment>
<protein>
    <submittedName>
        <fullName evidence="1">Uncharacterized protein</fullName>
    </submittedName>
</protein>
<dbReference type="Proteomes" id="UP000177130">
    <property type="component" value="Unassembled WGS sequence"/>
</dbReference>
<gene>
    <name evidence="1" type="ORF">A3C72_01305</name>
</gene>
<dbReference type="AlphaFoldDB" id="A0A1G2MFM7"/>
<proteinExistence type="predicted"/>
<reference evidence="1 2" key="1">
    <citation type="journal article" date="2016" name="Nat. Commun.">
        <title>Thousands of microbial genomes shed light on interconnected biogeochemical processes in an aquifer system.</title>
        <authorList>
            <person name="Anantharaman K."/>
            <person name="Brown C.T."/>
            <person name="Hug L.A."/>
            <person name="Sharon I."/>
            <person name="Castelle C.J."/>
            <person name="Probst A.J."/>
            <person name="Thomas B.C."/>
            <person name="Singh A."/>
            <person name="Wilkins M.J."/>
            <person name="Karaoz U."/>
            <person name="Brodie E.L."/>
            <person name="Williams K.H."/>
            <person name="Hubbard S.S."/>
            <person name="Banfield J.F."/>
        </authorList>
    </citation>
    <scope>NUCLEOTIDE SEQUENCE [LARGE SCALE GENOMIC DNA]</scope>
</reference>